<gene>
    <name evidence="2" type="ORF">EAH_00060520</name>
</gene>
<dbReference type="OrthoDB" id="331455at2759"/>
<organism evidence="2 3">
    <name type="scientific">Eimeria acervulina</name>
    <name type="common">Coccidian parasite</name>
    <dbReference type="NCBI Taxonomy" id="5801"/>
    <lineage>
        <taxon>Eukaryota</taxon>
        <taxon>Sar</taxon>
        <taxon>Alveolata</taxon>
        <taxon>Apicomplexa</taxon>
        <taxon>Conoidasida</taxon>
        <taxon>Coccidia</taxon>
        <taxon>Eucoccidiorida</taxon>
        <taxon>Eimeriorina</taxon>
        <taxon>Eimeriidae</taxon>
        <taxon>Eimeria</taxon>
    </lineage>
</organism>
<feature type="compositionally biased region" description="Low complexity" evidence="1">
    <location>
        <begin position="49"/>
        <end position="71"/>
    </location>
</feature>
<dbReference type="VEuPathDB" id="ToxoDB:EAH_00060520"/>
<name>U6GP57_EIMAC</name>
<evidence type="ECO:0000313" key="3">
    <source>
        <dbReference type="Proteomes" id="UP000018050"/>
    </source>
</evidence>
<dbReference type="AlphaFoldDB" id="U6GP57"/>
<dbReference type="RefSeq" id="XP_013248898.1">
    <property type="nucleotide sequence ID" value="XM_013393444.1"/>
</dbReference>
<reference evidence="2" key="1">
    <citation type="submission" date="2013-10" db="EMBL/GenBank/DDBJ databases">
        <title>Genomic analysis of the causative agents of coccidiosis in chickens.</title>
        <authorList>
            <person name="Reid A.J."/>
            <person name="Blake D."/>
            <person name="Billington K."/>
            <person name="Browne H."/>
            <person name="Dunn M."/>
            <person name="Hung S."/>
            <person name="Kawahara F."/>
            <person name="Miranda-Saavedra D."/>
            <person name="Mourier T."/>
            <person name="Nagra H."/>
            <person name="Otto T.D."/>
            <person name="Rawlings N."/>
            <person name="Sanchez A."/>
            <person name="Sanders M."/>
            <person name="Subramaniam C."/>
            <person name="Tay Y."/>
            <person name="Dear P."/>
            <person name="Doerig C."/>
            <person name="Gruber A."/>
            <person name="Parkinson J."/>
            <person name="Shirley M."/>
            <person name="Wan K.L."/>
            <person name="Berriman M."/>
            <person name="Tomley F."/>
            <person name="Pain A."/>
        </authorList>
    </citation>
    <scope>NUCLEOTIDE SEQUENCE [LARGE SCALE GENOMIC DNA]</scope>
    <source>
        <strain evidence="2">Houghton</strain>
    </source>
</reference>
<reference evidence="2" key="2">
    <citation type="submission" date="2013-10" db="EMBL/GenBank/DDBJ databases">
        <authorList>
            <person name="Aslett M."/>
        </authorList>
    </citation>
    <scope>NUCLEOTIDE SEQUENCE [LARGE SCALE GENOMIC DNA]</scope>
    <source>
        <strain evidence="2">Houghton</strain>
    </source>
</reference>
<keyword evidence="3" id="KW-1185">Reference proteome</keyword>
<feature type="region of interest" description="Disordered" evidence="1">
    <location>
        <begin position="49"/>
        <end position="78"/>
    </location>
</feature>
<evidence type="ECO:0000313" key="2">
    <source>
        <dbReference type="EMBL" id="CDI81362.1"/>
    </source>
</evidence>
<sequence>MDTPGYGGALRGPPGAPGAPRSFSCSQCCECLTPVRCVVDQHEVEIIPSSARSSSSCSSSRSNNGYSGRGAISSPDSTVRTARFSSSSSCLRQQRHSDGVATAAAAAAAPAAAAATTTARGVIRPAALLLGAPLSSAAPLGPPGGAPLTNRSAATSEIYTEISSRQISADAAAPKVPLINLQQMQNHRAAAPESPISSSERLLHIHSSNCTTPTAATSAAAAAAAATAAAEAGRNCRSSSSSSSSSGAVSRPSGLGVSSFSLLEKETVQEEEKLSLSRLTTVSVSFRDENTSIDSQTNPSSAACSRSSSLLHLPILCSETEQRQAQPTRGNSSSIYCSNNSSNSSSSSSSSSGGFCGNEDDLFSDSFSGVSAHSQCMQPQPGVLLSVHLGQRLSPEKLIHKETTILSTAPPSAVCCSACFAADSFPLFGGDMACDCGEAKGLLLLSTKETAAAAAAAAAGAWGPLQPPEASAEALKRLTDSAAVAAAASTQRAAAGLL</sequence>
<protein>
    <submittedName>
        <fullName evidence="2">Uncharacterized protein</fullName>
    </submittedName>
</protein>
<accession>U6GP57</accession>
<feature type="compositionally biased region" description="Low complexity" evidence="1">
    <location>
        <begin position="235"/>
        <end position="246"/>
    </location>
</feature>
<feature type="region of interest" description="Disordered" evidence="1">
    <location>
        <begin position="235"/>
        <end position="254"/>
    </location>
</feature>
<dbReference type="GeneID" id="25274122"/>
<dbReference type="EMBL" id="HG671602">
    <property type="protein sequence ID" value="CDI81362.1"/>
    <property type="molecule type" value="Genomic_DNA"/>
</dbReference>
<evidence type="ECO:0000256" key="1">
    <source>
        <dbReference type="SAM" id="MobiDB-lite"/>
    </source>
</evidence>
<proteinExistence type="predicted"/>
<dbReference type="Proteomes" id="UP000018050">
    <property type="component" value="Unassembled WGS sequence"/>
</dbReference>